<dbReference type="AlphaFoldDB" id="A0A166FNP3"/>
<protein>
    <recommendedName>
        <fullName evidence="3">F-box domain-containing protein</fullName>
    </recommendedName>
</protein>
<evidence type="ECO:0008006" key="3">
    <source>
        <dbReference type="Google" id="ProtNLM"/>
    </source>
</evidence>
<name>A0A166FNP3_9AGAM</name>
<keyword evidence="2" id="KW-1185">Reference proteome</keyword>
<gene>
    <name evidence="1" type="ORF">FIBSPDRAFT_1047120</name>
</gene>
<dbReference type="OrthoDB" id="3203373at2759"/>
<proteinExistence type="predicted"/>
<accession>A0A166FNP3</accession>
<dbReference type="EMBL" id="KV417587">
    <property type="protein sequence ID" value="KZP17006.1"/>
    <property type="molecule type" value="Genomic_DNA"/>
</dbReference>
<reference evidence="1 2" key="1">
    <citation type="journal article" date="2016" name="Mol. Biol. Evol.">
        <title>Comparative Genomics of Early-Diverging Mushroom-Forming Fungi Provides Insights into the Origins of Lignocellulose Decay Capabilities.</title>
        <authorList>
            <person name="Nagy L.G."/>
            <person name="Riley R."/>
            <person name="Tritt A."/>
            <person name="Adam C."/>
            <person name="Daum C."/>
            <person name="Floudas D."/>
            <person name="Sun H."/>
            <person name="Yadav J.S."/>
            <person name="Pangilinan J."/>
            <person name="Larsson K.H."/>
            <person name="Matsuura K."/>
            <person name="Barry K."/>
            <person name="Labutti K."/>
            <person name="Kuo R."/>
            <person name="Ohm R.A."/>
            <person name="Bhattacharya S.S."/>
            <person name="Shirouzu T."/>
            <person name="Yoshinaga Y."/>
            <person name="Martin F.M."/>
            <person name="Grigoriev I.V."/>
            <person name="Hibbett D.S."/>
        </authorList>
    </citation>
    <scope>NUCLEOTIDE SEQUENCE [LARGE SCALE GENOMIC DNA]</scope>
    <source>
        <strain evidence="1 2">CBS 109695</strain>
    </source>
</reference>
<evidence type="ECO:0000313" key="2">
    <source>
        <dbReference type="Proteomes" id="UP000076532"/>
    </source>
</evidence>
<dbReference type="Proteomes" id="UP000076532">
    <property type="component" value="Unassembled WGS sequence"/>
</dbReference>
<organism evidence="1 2">
    <name type="scientific">Athelia psychrophila</name>
    <dbReference type="NCBI Taxonomy" id="1759441"/>
    <lineage>
        <taxon>Eukaryota</taxon>
        <taxon>Fungi</taxon>
        <taxon>Dikarya</taxon>
        <taxon>Basidiomycota</taxon>
        <taxon>Agaricomycotina</taxon>
        <taxon>Agaricomycetes</taxon>
        <taxon>Agaricomycetidae</taxon>
        <taxon>Atheliales</taxon>
        <taxon>Atheliaceae</taxon>
        <taxon>Athelia</taxon>
    </lineage>
</organism>
<sequence>MLVGYRAGQSWLRQLTFEHIPQNILPKLLNLLNGRPLPLLKSFALTLEQGEPFRADSFLFGAPLLTTPQFFGRIEPKSAFESLTSLRLTHIAIADHRAYNSFRDGLMNIKSLQHLELQLKEFEFLSSPDPLPILLPTIQFLHVASADYCHEFINWFVASIRAPLLTTLSLNGWSEEEDEPGEAHFPLLRHLLLVNVIEGLPDLLPLAEKFPDIERLTCQLSTNNNHSPNQFSINDLFTHIVNAGREHKENRLPCPWPKLHTIATSACLVPSRTSVQHKKHKAVERLHASIMALQDNGQPIRKLLLPKSFFVKVGAEAEMGLRKVVEVEVYYDDWPMPFTGDRCAGVHSHSCFAEFYSSMAQI</sequence>
<evidence type="ECO:0000313" key="1">
    <source>
        <dbReference type="EMBL" id="KZP17006.1"/>
    </source>
</evidence>